<comment type="caution">
    <text evidence="5">The sequence shown here is derived from an EMBL/GenBank/DDBJ whole genome shotgun (WGS) entry which is preliminary data.</text>
</comment>
<evidence type="ECO:0000313" key="6">
    <source>
        <dbReference type="Proteomes" id="UP001152320"/>
    </source>
</evidence>
<gene>
    <name evidence="5" type="ORF">HOLleu_05694</name>
</gene>
<sequence length="379" mass="43468">MLDQRLALQYVKDNIANFGGDPNKVTLAGQSAGAQSIGLHLLANDSEPLFQQTYMISNPFGLPYKLPEDALKLAEYFAEALGCPHLDLSCFREKEADEVLAASESAALNIINPLELFQFFEQWNPTVGEGEYPEEPVMAYEEGNFQRKPTIAGTVTEEGRAYVYSVFTNEVPWWMYRVIIRLLVPKHSQYVIDYYPPERLAPDQREMLNLLVTDYLFLCATSHVSQMMVKYDVDVYNYANDASMSFSQFWEQYDICKGYPCHGGDLVYIFRTAPLVNETFTPGEQDMVEDMTSYIGNFVRTGNPNTAFNTEIRKMQKKNLPYWPKVGDKPTNTYTMYFSACSNSVVSNYRKEYCDAFDEYGYYKIPFLNSYPESDKCQC</sequence>
<dbReference type="OrthoDB" id="19653at2759"/>
<dbReference type="SUPFAM" id="SSF53474">
    <property type="entry name" value="alpha/beta-Hydrolases"/>
    <property type="match status" value="1"/>
</dbReference>
<dbReference type="InterPro" id="IPR019826">
    <property type="entry name" value="Carboxylesterase_B_AS"/>
</dbReference>
<feature type="domain" description="Carboxylesterase type B" evidence="4">
    <location>
        <begin position="1"/>
        <end position="355"/>
    </location>
</feature>
<dbReference type="PROSITE" id="PS00122">
    <property type="entry name" value="CARBOXYLESTERASE_B_1"/>
    <property type="match status" value="1"/>
</dbReference>
<dbReference type="AlphaFoldDB" id="A0A9Q1CLD5"/>
<comment type="similarity">
    <text evidence="1 3">Belongs to the type-B carboxylesterase/lipase family.</text>
</comment>
<dbReference type="GO" id="GO:0016787">
    <property type="term" value="F:hydrolase activity"/>
    <property type="evidence" value="ECO:0007669"/>
    <property type="project" value="UniProtKB-KW"/>
</dbReference>
<evidence type="ECO:0000256" key="1">
    <source>
        <dbReference type="ARBA" id="ARBA00005964"/>
    </source>
</evidence>
<evidence type="ECO:0000313" key="5">
    <source>
        <dbReference type="EMBL" id="KAJ8046868.1"/>
    </source>
</evidence>
<organism evidence="5 6">
    <name type="scientific">Holothuria leucospilota</name>
    <name type="common">Black long sea cucumber</name>
    <name type="synonym">Mertensiothuria leucospilota</name>
    <dbReference type="NCBI Taxonomy" id="206669"/>
    <lineage>
        <taxon>Eukaryota</taxon>
        <taxon>Metazoa</taxon>
        <taxon>Echinodermata</taxon>
        <taxon>Eleutherozoa</taxon>
        <taxon>Echinozoa</taxon>
        <taxon>Holothuroidea</taxon>
        <taxon>Aspidochirotacea</taxon>
        <taxon>Aspidochirotida</taxon>
        <taxon>Holothuriidae</taxon>
        <taxon>Holothuria</taxon>
    </lineage>
</organism>
<dbReference type="EC" id="3.1.1.-" evidence="3"/>
<keyword evidence="2 3" id="KW-0378">Hydrolase</keyword>
<dbReference type="PANTHER" id="PTHR45570:SF1">
    <property type="entry name" value="CARBOXYLIC ESTER HYDROLASE"/>
    <property type="match status" value="1"/>
</dbReference>
<protein>
    <recommendedName>
        <fullName evidence="3">Carboxylic ester hydrolase</fullName>
        <ecNumber evidence="3">3.1.1.-</ecNumber>
    </recommendedName>
</protein>
<dbReference type="Pfam" id="PF00135">
    <property type="entry name" value="COesterase"/>
    <property type="match status" value="1"/>
</dbReference>
<keyword evidence="6" id="KW-1185">Reference proteome</keyword>
<dbReference type="EMBL" id="JAIZAY010000002">
    <property type="protein sequence ID" value="KAJ8046868.1"/>
    <property type="molecule type" value="Genomic_DNA"/>
</dbReference>
<evidence type="ECO:0000256" key="2">
    <source>
        <dbReference type="ARBA" id="ARBA00022801"/>
    </source>
</evidence>
<accession>A0A9Q1CLD5</accession>
<name>A0A9Q1CLD5_HOLLE</name>
<evidence type="ECO:0000256" key="3">
    <source>
        <dbReference type="RuleBase" id="RU361235"/>
    </source>
</evidence>
<dbReference type="Proteomes" id="UP001152320">
    <property type="component" value="Chromosome 2"/>
</dbReference>
<dbReference type="InterPro" id="IPR002018">
    <property type="entry name" value="CarbesteraseB"/>
</dbReference>
<dbReference type="InterPro" id="IPR029058">
    <property type="entry name" value="AB_hydrolase_fold"/>
</dbReference>
<proteinExistence type="inferred from homology"/>
<dbReference type="Gene3D" id="3.40.50.1820">
    <property type="entry name" value="alpha/beta hydrolase"/>
    <property type="match status" value="1"/>
</dbReference>
<dbReference type="PANTHER" id="PTHR45570">
    <property type="entry name" value="CARBOXYLIC ESTER HYDROLASE"/>
    <property type="match status" value="1"/>
</dbReference>
<reference evidence="5" key="1">
    <citation type="submission" date="2021-10" db="EMBL/GenBank/DDBJ databases">
        <title>Tropical sea cucumber genome reveals ecological adaptation and Cuvierian tubules defense mechanism.</title>
        <authorList>
            <person name="Chen T."/>
        </authorList>
    </citation>
    <scope>NUCLEOTIDE SEQUENCE</scope>
    <source>
        <strain evidence="5">Nanhai2018</strain>
        <tissue evidence="5">Muscle</tissue>
    </source>
</reference>
<evidence type="ECO:0000259" key="4">
    <source>
        <dbReference type="Pfam" id="PF00135"/>
    </source>
</evidence>